<dbReference type="AlphaFoldDB" id="A0AAD9G294"/>
<feature type="region of interest" description="Disordered" evidence="1">
    <location>
        <begin position="449"/>
        <end position="503"/>
    </location>
</feature>
<evidence type="ECO:0000313" key="3">
    <source>
        <dbReference type="Proteomes" id="UP001259832"/>
    </source>
</evidence>
<gene>
    <name evidence="2" type="ORF">P3T76_014121</name>
</gene>
<feature type="compositionally biased region" description="Acidic residues" evidence="1">
    <location>
        <begin position="450"/>
        <end position="467"/>
    </location>
</feature>
<dbReference type="Proteomes" id="UP001259832">
    <property type="component" value="Unassembled WGS sequence"/>
</dbReference>
<dbReference type="EMBL" id="JASMQC010000039">
    <property type="protein sequence ID" value="KAK1930450.1"/>
    <property type="molecule type" value="Genomic_DNA"/>
</dbReference>
<keyword evidence="3" id="KW-1185">Reference proteome</keyword>
<name>A0AAD9G294_9STRA</name>
<evidence type="ECO:0008006" key="4">
    <source>
        <dbReference type="Google" id="ProtNLM"/>
    </source>
</evidence>
<organism evidence="2 3">
    <name type="scientific">Phytophthora citrophthora</name>
    <dbReference type="NCBI Taxonomy" id="4793"/>
    <lineage>
        <taxon>Eukaryota</taxon>
        <taxon>Sar</taxon>
        <taxon>Stramenopiles</taxon>
        <taxon>Oomycota</taxon>
        <taxon>Peronosporomycetes</taxon>
        <taxon>Peronosporales</taxon>
        <taxon>Peronosporaceae</taxon>
        <taxon>Phytophthora</taxon>
    </lineage>
</organism>
<protein>
    <recommendedName>
        <fullName evidence="4">FLYWCH-type domain-containing protein</fullName>
    </recommendedName>
</protein>
<evidence type="ECO:0000256" key="1">
    <source>
        <dbReference type="SAM" id="MobiDB-lite"/>
    </source>
</evidence>
<comment type="caution">
    <text evidence="2">The sequence shown here is derived from an EMBL/GenBank/DDBJ whole genome shotgun (WGS) entry which is preliminary data.</text>
</comment>
<proteinExistence type="predicted"/>
<reference evidence="2" key="1">
    <citation type="submission" date="2023-08" db="EMBL/GenBank/DDBJ databases">
        <title>Reference Genome Resource for the Citrus Pathogen Phytophthora citrophthora.</title>
        <authorList>
            <person name="Moller H."/>
            <person name="Coetzee B."/>
            <person name="Rose L.J."/>
            <person name="Van Niekerk J.M."/>
        </authorList>
    </citation>
    <scope>NUCLEOTIDE SEQUENCE</scope>
    <source>
        <strain evidence="2">STE-U-9442</strain>
    </source>
</reference>
<accession>A0AAD9G294</accession>
<sequence>MARGNLRAQSTGEREFDTTLNHRGFEYTRAWYSNVKMVFWCKVYRSKKCKARLELRPAVEGYTFVNAHTSVEPLRSSTGIEDCTKAMKERVDTLAIFDLTRSVHKLWKQVCSEFYKDDDIIRKGLSEEQVSSRVYRDRQKHYGPHMLGLVEIPPLSMVEGKPLSFFQFHVSRPKADPTSKPDRLIGWAHPELRQLLMYNGVSLFFDGTFRCVPSGFKQCMVLMVHDQASELFIPVYYVLFSSKAKDISSRVTLSATSSCRSFTLLKSSFPTQRSSAAVRRRMKATYGIPDRQVRIAMKKGVLDVLTVIDPKLVPREGIRWVKRTIRSRCIQAGLSYSRSKWKLFWGYFRATWIDRLENSLVARTNNPLERFHLELNRSFPTPHPNIVTFVLTIRTISQDFVTKLSDVAQGRRKRGRNATQTNRNVHSFPAALCSTKSILTFHHQWSDAASDSESEIEMEGSGESSGDDTDRSDDAEAADSIPDTSYEPKEYCDDVESNCEAVV</sequence>
<evidence type="ECO:0000313" key="2">
    <source>
        <dbReference type="EMBL" id="KAK1930450.1"/>
    </source>
</evidence>